<reference evidence="1 2" key="1">
    <citation type="submission" date="2020-09" db="EMBL/GenBank/DDBJ databases">
        <title>De no assembly of potato wild relative species, Solanum commersonii.</title>
        <authorList>
            <person name="Cho K."/>
        </authorList>
    </citation>
    <scope>NUCLEOTIDE SEQUENCE [LARGE SCALE GENOMIC DNA]</scope>
    <source>
        <strain evidence="1">LZ3.2</strain>
        <tissue evidence="1">Leaf</tissue>
    </source>
</reference>
<organism evidence="1 2">
    <name type="scientific">Solanum commersonii</name>
    <name type="common">Commerson's wild potato</name>
    <name type="synonym">Commerson's nightshade</name>
    <dbReference type="NCBI Taxonomy" id="4109"/>
    <lineage>
        <taxon>Eukaryota</taxon>
        <taxon>Viridiplantae</taxon>
        <taxon>Streptophyta</taxon>
        <taxon>Embryophyta</taxon>
        <taxon>Tracheophyta</taxon>
        <taxon>Spermatophyta</taxon>
        <taxon>Magnoliopsida</taxon>
        <taxon>eudicotyledons</taxon>
        <taxon>Gunneridae</taxon>
        <taxon>Pentapetalae</taxon>
        <taxon>asterids</taxon>
        <taxon>lamiids</taxon>
        <taxon>Solanales</taxon>
        <taxon>Solanaceae</taxon>
        <taxon>Solanoideae</taxon>
        <taxon>Solaneae</taxon>
        <taxon>Solanum</taxon>
    </lineage>
</organism>
<comment type="caution">
    <text evidence="1">The sequence shown here is derived from an EMBL/GenBank/DDBJ whole genome shotgun (WGS) entry which is preliminary data.</text>
</comment>
<protein>
    <submittedName>
        <fullName evidence="1">Uncharacterized protein</fullName>
    </submittedName>
</protein>
<evidence type="ECO:0000313" key="2">
    <source>
        <dbReference type="Proteomes" id="UP000824120"/>
    </source>
</evidence>
<dbReference type="OrthoDB" id="1305336at2759"/>
<name>A0A9J5WL68_SOLCO</name>
<dbReference type="AlphaFoldDB" id="A0A9J5WL68"/>
<keyword evidence="2" id="KW-1185">Reference proteome</keyword>
<gene>
    <name evidence="1" type="ORF">H5410_055764</name>
</gene>
<accession>A0A9J5WL68</accession>
<dbReference type="EMBL" id="JACXVP010000011">
    <property type="protein sequence ID" value="KAG5575630.1"/>
    <property type="molecule type" value="Genomic_DNA"/>
</dbReference>
<sequence>MKSRKAFCKEHSKSYFNFDNCWLNTEGFIDKLKLGGTLFVFTGRLDYILAIKLKALKGKLKKWS</sequence>
<evidence type="ECO:0000313" key="1">
    <source>
        <dbReference type="EMBL" id="KAG5575630.1"/>
    </source>
</evidence>
<dbReference type="Proteomes" id="UP000824120">
    <property type="component" value="Chromosome 11"/>
</dbReference>
<proteinExistence type="predicted"/>